<keyword evidence="2" id="KW-1185">Reference proteome</keyword>
<evidence type="ECO:0000313" key="2">
    <source>
        <dbReference type="Proteomes" id="UP000790709"/>
    </source>
</evidence>
<dbReference type="EMBL" id="MU266364">
    <property type="protein sequence ID" value="KAH7927605.1"/>
    <property type="molecule type" value="Genomic_DNA"/>
</dbReference>
<gene>
    <name evidence="1" type="ORF">BV22DRAFT_1127292</name>
</gene>
<accession>A0ACB8BR08</accession>
<proteinExistence type="predicted"/>
<name>A0ACB8BR08_9AGAM</name>
<organism evidence="1 2">
    <name type="scientific">Leucogyrophana mollusca</name>
    <dbReference type="NCBI Taxonomy" id="85980"/>
    <lineage>
        <taxon>Eukaryota</taxon>
        <taxon>Fungi</taxon>
        <taxon>Dikarya</taxon>
        <taxon>Basidiomycota</taxon>
        <taxon>Agaricomycotina</taxon>
        <taxon>Agaricomycetes</taxon>
        <taxon>Agaricomycetidae</taxon>
        <taxon>Boletales</taxon>
        <taxon>Boletales incertae sedis</taxon>
        <taxon>Leucogyrophana</taxon>
    </lineage>
</organism>
<evidence type="ECO:0000313" key="1">
    <source>
        <dbReference type="EMBL" id="KAH7927605.1"/>
    </source>
</evidence>
<dbReference type="Proteomes" id="UP000790709">
    <property type="component" value="Unassembled WGS sequence"/>
</dbReference>
<comment type="caution">
    <text evidence="1">The sequence shown here is derived from an EMBL/GenBank/DDBJ whole genome shotgun (WGS) entry which is preliminary data.</text>
</comment>
<reference evidence="1" key="1">
    <citation type="journal article" date="2021" name="New Phytol.">
        <title>Evolutionary innovations through gain and loss of genes in the ectomycorrhizal Boletales.</title>
        <authorList>
            <person name="Wu G."/>
            <person name="Miyauchi S."/>
            <person name="Morin E."/>
            <person name="Kuo A."/>
            <person name="Drula E."/>
            <person name="Varga T."/>
            <person name="Kohler A."/>
            <person name="Feng B."/>
            <person name="Cao Y."/>
            <person name="Lipzen A."/>
            <person name="Daum C."/>
            <person name="Hundley H."/>
            <person name="Pangilinan J."/>
            <person name="Johnson J."/>
            <person name="Barry K."/>
            <person name="LaButti K."/>
            <person name="Ng V."/>
            <person name="Ahrendt S."/>
            <person name="Min B."/>
            <person name="Choi I.G."/>
            <person name="Park H."/>
            <person name="Plett J.M."/>
            <person name="Magnuson J."/>
            <person name="Spatafora J.W."/>
            <person name="Nagy L.G."/>
            <person name="Henrissat B."/>
            <person name="Grigoriev I.V."/>
            <person name="Yang Z.L."/>
            <person name="Xu J."/>
            <person name="Martin F.M."/>
        </authorList>
    </citation>
    <scope>NUCLEOTIDE SEQUENCE</scope>
    <source>
        <strain evidence="1">KUC20120723A-06</strain>
    </source>
</reference>
<sequence length="1088" mass="121352">MHWLDRVLVIASLEKLNEDAISVIRSLSRDQPFRTGLNDGVSDVNVALHTFSTHLARATQGLYSLGSGDSIPKSFDLTNIAASESTLEELQSAVEHANTLFQAIKKSLRFYLPLLSSPAPKVLQGRESSQSMPDYFSDEASGLQAMVGASDVIVKWCRLLEADVAIKTDFFRRPFSVSAEKLYPDVNKHHSEVTTLRYDQAWLDRYSMTMKGLGKLWAEYRIGDSAASNVGSTQLELLQNIDKLIEEEVSTIDGALPDTEMLMLEIRAAAEKEAARQASPRFTVAFCGMVKAGKSLFINALIGASILPSDELPSTAWPCRLQHVNGHPTASLEIDASYFQGAIGVLKTHKYGSMMANFMLPPDVDPFAGVLDGDHSDDDECDMGNVNVTLNEAHTQEQARLREIYTNWIDLHPTTKANLLRFEQDDYEIPGKACGEDGILQLAQVNDVIRLCHRLNVPLPRTDKATWPLLKVEFEALKDKSLTATFEFIDLPGVGESSFGDFHTFEDLVRRVAKEANTVVPIVSLKEAAKDDWRQQLPDIIKTGLGRSPGLVICTHLDQVAKDRLSNQVASIAKVFWPKSDDAAHRVLCCSSRLGISARALLRQSIDSKPNFEDIWVEGRVTYDCAEKILGVGNPKEKFKLLHPTDWCKAVTSRLTESRLEPVITHLTTDIIVREHAQILVVEGEQLRRKIGRVIMDLQRLLSGMRRSPEAFDIARHAFRELEADVAELLWSWGREENRLLQSYSSKLAKAFRVLEARGLEAATQAVLSASDKVRQHRIKNLDELTFHHKSHVELFLRSVQEAMNASLLRIKRDYVKFVRELADRSRAERIETLNAVVRGLADDLSQNQVIGDIIHRLADYGHDTKSLLLPNVRNPVVQTISTRHNASTAYRAIEKVIAAPLLRTSTTTVESPRSAVFDVTRTKSKESDLSDALIDAQSRQTDVDELGFMLRAPIAAIATIPWLLGSVIWPFMIESKSYVINQSALTQKLQDSIIKPYLGGLEAEGSTTLEAVIFKSSLAARAAVIDALEAEEMRFRREQEQKEELEEQQRTSQLAVADSCTTILLNLLAAEAALRQLQVSSHDVFTH</sequence>
<protein>
    <submittedName>
        <fullName evidence="1">Uncharacterized protein</fullName>
    </submittedName>
</protein>